<accession>A0A4Y2RAB5</accession>
<comment type="caution">
    <text evidence="2">The sequence shown here is derived from an EMBL/GenBank/DDBJ whole genome shotgun (WGS) entry which is preliminary data.</text>
</comment>
<evidence type="ECO:0000313" key="3">
    <source>
        <dbReference type="Proteomes" id="UP000499080"/>
    </source>
</evidence>
<feature type="region of interest" description="Disordered" evidence="1">
    <location>
        <begin position="61"/>
        <end position="84"/>
    </location>
</feature>
<dbReference type="Proteomes" id="UP000499080">
    <property type="component" value="Unassembled WGS sequence"/>
</dbReference>
<dbReference type="AlphaFoldDB" id="A0A4Y2RAB5"/>
<proteinExistence type="predicted"/>
<keyword evidence="3" id="KW-1185">Reference proteome</keyword>
<organism evidence="2 3">
    <name type="scientific">Araneus ventricosus</name>
    <name type="common">Orbweaver spider</name>
    <name type="synonym">Epeira ventricosa</name>
    <dbReference type="NCBI Taxonomy" id="182803"/>
    <lineage>
        <taxon>Eukaryota</taxon>
        <taxon>Metazoa</taxon>
        <taxon>Ecdysozoa</taxon>
        <taxon>Arthropoda</taxon>
        <taxon>Chelicerata</taxon>
        <taxon>Arachnida</taxon>
        <taxon>Araneae</taxon>
        <taxon>Araneomorphae</taxon>
        <taxon>Entelegynae</taxon>
        <taxon>Araneoidea</taxon>
        <taxon>Araneidae</taxon>
        <taxon>Araneus</taxon>
    </lineage>
</organism>
<evidence type="ECO:0000313" key="2">
    <source>
        <dbReference type="EMBL" id="GBN72199.1"/>
    </source>
</evidence>
<evidence type="ECO:0000256" key="1">
    <source>
        <dbReference type="SAM" id="MobiDB-lite"/>
    </source>
</evidence>
<reference evidence="2 3" key="1">
    <citation type="journal article" date="2019" name="Sci. Rep.">
        <title>Orb-weaving spider Araneus ventricosus genome elucidates the spidroin gene catalogue.</title>
        <authorList>
            <person name="Kono N."/>
            <person name="Nakamura H."/>
            <person name="Ohtoshi R."/>
            <person name="Moran D.A.P."/>
            <person name="Shinohara A."/>
            <person name="Yoshida Y."/>
            <person name="Fujiwara M."/>
            <person name="Mori M."/>
            <person name="Tomita M."/>
            <person name="Arakawa K."/>
        </authorList>
    </citation>
    <scope>NUCLEOTIDE SEQUENCE [LARGE SCALE GENOMIC DNA]</scope>
</reference>
<dbReference type="EMBL" id="BGPR01016208">
    <property type="protein sequence ID" value="GBN72199.1"/>
    <property type="molecule type" value="Genomic_DNA"/>
</dbReference>
<name>A0A4Y2RAB5_ARAVE</name>
<gene>
    <name evidence="2" type="ORF">AVEN_26998_1</name>
</gene>
<sequence length="84" mass="9479">MVRFGFAPENRNQPTTLASLELGKLPEGRNLISTLRQEDANKLKYKLLIAWKLPRLPLLDESTPERGENTPADPFKVCPDSFIA</sequence>
<protein>
    <submittedName>
        <fullName evidence="2">Uncharacterized protein</fullName>
    </submittedName>
</protein>